<accession>A0A150P3B3</accession>
<dbReference type="EMBL" id="JELX01004211">
    <property type="protein sequence ID" value="KYF49769.1"/>
    <property type="molecule type" value="Genomic_DNA"/>
</dbReference>
<dbReference type="AlphaFoldDB" id="A0A150P3B3"/>
<reference evidence="2 3" key="1">
    <citation type="submission" date="2014-02" db="EMBL/GenBank/DDBJ databases">
        <title>The small core and large imbalanced accessory genome model reveals a collaborative survival strategy of Sorangium cellulosum strains in nature.</title>
        <authorList>
            <person name="Han K."/>
            <person name="Peng R."/>
            <person name="Blom J."/>
            <person name="Li Y.-Z."/>
        </authorList>
    </citation>
    <scope>NUCLEOTIDE SEQUENCE [LARGE SCALE GENOMIC DNA]</scope>
    <source>
        <strain evidence="2 3">So0157-18</strain>
    </source>
</reference>
<evidence type="ECO:0000256" key="1">
    <source>
        <dbReference type="SAM" id="MobiDB-lite"/>
    </source>
</evidence>
<proteinExistence type="predicted"/>
<comment type="caution">
    <text evidence="2">The sequence shown here is derived from an EMBL/GenBank/DDBJ whole genome shotgun (WGS) entry which is preliminary data.</text>
</comment>
<protein>
    <submittedName>
        <fullName evidence="2">Uncharacterized protein</fullName>
    </submittedName>
</protein>
<feature type="region of interest" description="Disordered" evidence="1">
    <location>
        <begin position="1"/>
        <end position="22"/>
    </location>
</feature>
<gene>
    <name evidence="2" type="ORF">BE04_24750</name>
</gene>
<sequence length="161" mass="17438">MAGESKRRDGAGDTTQAGAPHGITLFDHAQVSAEIAEGDRAVTAVLGAHQLTEAQWNESTLYWMTRLGDDVREHGQDARIPHVYSDAFGKAQDALKPVPPMDVAAYAKLVVDVQLAGGPAEPLAARGLSVADYLRLSRHWAKVLSSDPEQSRIFFEVYQAL</sequence>
<evidence type="ECO:0000313" key="2">
    <source>
        <dbReference type="EMBL" id="KYF49769.1"/>
    </source>
</evidence>
<evidence type="ECO:0000313" key="3">
    <source>
        <dbReference type="Proteomes" id="UP000075604"/>
    </source>
</evidence>
<name>A0A150P3B3_SORCE</name>
<dbReference type="Proteomes" id="UP000075604">
    <property type="component" value="Unassembled WGS sequence"/>
</dbReference>
<organism evidence="2 3">
    <name type="scientific">Sorangium cellulosum</name>
    <name type="common">Polyangium cellulosum</name>
    <dbReference type="NCBI Taxonomy" id="56"/>
    <lineage>
        <taxon>Bacteria</taxon>
        <taxon>Pseudomonadati</taxon>
        <taxon>Myxococcota</taxon>
        <taxon>Polyangia</taxon>
        <taxon>Polyangiales</taxon>
        <taxon>Polyangiaceae</taxon>
        <taxon>Sorangium</taxon>
    </lineage>
</organism>
<feature type="compositionally biased region" description="Basic and acidic residues" evidence="1">
    <location>
        <begin position="1"/>
        <end position="11"/>
    </location>
</feature>